<comment type="caution">
    <text evidence="2">The sequence shown here is derived from an EMBL/GenBank/DDBJ whole genome shotgun (WGS) entry which is preliminary data.</text>
</comment>
<evidence type="ECO:0000313" key="3">
    <source>
        <dbReference type="Proteomes" id="UP001597109"/>
    </source>
</evidence>
<gene>
    <name evidence="2" type="ORF">ACFQ1X_14220</name>
</gene>
<keyword evidence="1" id="KW-0812">Transmembrane</keyword>
<dbReference type="Proteomes" id="UP001597109">
    <property type="component" value="Unassembled WGS sequence"/>
</dbReference>
<sequence length="49" mass="5811">MVRETGTQWKSEQFSLLVKRAKRKALLKNIVISAATSFVFHYLIRRKLF</sequence>
<keyword evidence="3" id="KW-1185">Reference proteome</keyword>
<feature type="transmembrane region" description="Helical" evidence="1">
    <location>
        <begin position="25"/>
        <end position="44"/>
    </location>
</feature>
<name>A0ABW3LEM0_9BACL</name>
<keyword evidence="1" id="KW-0472">Membrane</keyword>
<evidence type="ECO:0000313" key="2">
    <source>
        <dbReference type="EMBL" id="MFD1032592.1"/>
    </source>
</evidence>
<accession>A0ABW3LEM0</accession>
<evidence type="ECO:0000256" key="1">
    <source>
        <dbReference type="SAM" id="Phobius"/>
    </source>
</evidence>
<reference evidence="3" key="1">
    <citation type="journal article" date="2019" name="Int. J. Syst. Evol. Microbiol.">
        <title>The Global Catalogue of Microorganisms (GCM) 10K type strain sequencing project: providing services to taxonomists for standard genome sequencing and annotation.</title>
        <authorList>
            <consortium name="The Broad Institute Genomics Platform"/>
            <consortium name="The Broad Institute Genome Sequencing Center for Infectious Disease"/>
            <person name="Wu L."/>
            <person name="Ma J."/>
        </authorList>
    </citation>
    <scope>NUCLEOTIDE SEQUENCE [LARGE SCALE GENOMIC DNA]</scope>
    <source>
        <strain evidence="3">CCUG 56756</strain>
    </source>
</reference>
<proteinExistence type="predicted"/>
<organism evidence="2 3">
    <name type="scientific">Metaplanococcus flavidus</name>
    <dbReference type="NCBI Taxonomy" id="569883"/>
    <lineage>
        <taxon>Bacteria</taxon>
        <taxon>Bacillati</taxon>
        <taxon>Bacillota</taxon>
        <taxon>Bacilli</taxon>
        <taxon>Bacillales</taxon>
        <taxon>Caryophanaceae</taxon>
        <taxon>Metaplanococcus</taxon>
    </lineage>
</organism>
<keyword evidence="1" id="KW-1133">Transmembrane helix</keyword>
<dbReference type="RefSeq" id="WP_379083087.1">
    <property type="nucleotide sequence ID" value="NZ_JBHTKI010000022.1"/>
</dbReference>
<dbReference type="EMBL" id="JBHTKI010000022">
    <property type="protein sequence ID" value="MFD1032592.1"/>
    <property type="molecule type" value="Genomic_DNA"/>
</dbReference>
<protein>
    <submittedName>
        <fullName evidence="2">Uncharacterized protein</fullName>
    </submittedName>
</protein>